<dbReference type="Proteomes" id="UP000005237">
    <property type="component" value="Unassembled WGS sequence"/>
</dbReference>
<evidence type="ECO:0000256" key="6">
    <source>
        <dbReference type="RuleBase" id="RU000686"/>
    </source>
</evidence>
<keyword evidence="3" id="KW-0597">Phosphoprotein</keyword>
<evidence type="ECO:0000256" key="7">
    <source>
        <dbReference type="SAM" id="MobiDB-lite"/>
    </source>
</evidence>
<reference evidence="8" key="2">
    <citation type="submission" date="2022-06" db="UniProtKB">
        <authorList>
            <consortium name="EnsemblMetazoa"/>
        </authorList>
    </citation>
    <scope>IDENTIFICATION</scope>
    <source>
        <strain evidence="8">DF5081</strain>
    </source>
</reference>
<dbReference type="GO" id="GO:0031175">
    <property type="term" value="P:neuron projection development"/>
    <property type="evidence" value="ECO:0007669"/>
    <property type="project" value="TreeGrafter"/>
</dbReference>
<organism evidence="8 9">
    <name type="scientific">Caenorhabditis japonica</name>
    <dbReference type="NCBI Taxonomy" id="281687"/>
    <lineage>
        <taxon>Eukaryota</taxon>
        <taxon>Metazoa</taxon>
        <taxon>Ecdysozoa</taxon>
        <taxon>Nematoda</taxon>
        <taxon>Chromadorea</taxon>
        <taxon>Rhabditida</taxon>
        <taxon>Rhabditina</taxon>
        <taxon>Rhabditomorpha</taxon>
        <taxon>Rhabditoidea</taxon>
        <taxon>Rhabditidae</taxon>
        <taxon>Peloderinae</taxon>
        <taxon>Caenorhabditis</taxon>
    </lineage>
</organism>
<keyword evidence="9" id="KW-1185">Reference proteome</keyword>
<feature type="region of interest" description="Disordered" evidence="7">
    <location>
        <begin position="1"/>
        <end position="22"/>
    </location>
</feature>
<dbReference type="AlphaFoldDB" id="A0A8R1ET72"/>
<evidence type="ECO:0000256" key="5">
    <source>
        <dbReference type="ARBA" id="ARBA00023212"/>
    </source>
</evidence>
<keyword evidence="4" id="KW-0677">Repeat</keyword>
<dbReference type="GO" id="GO:0043005">
    <property type="term" value="C:neuron projection"/>
    <property type="evidence" value="ECO:0007669"/>
    <property type="project" value="TreeGrafter"/>
</dbReference>
<evidence type="ECO:0000256" key="3">
    <source>
        <dbReference type="ARBA" id="ARBA00022553"/>
    </source>
</evidence>
<accession>A0A8R1ET72</accession>
<keyword evidence="6" id="KW-0493">Microtubule</keyword>
<dbReference type="InterPro" id="IPR027324">
    <property type="entry name" value="MAP2/MAP4/Tau"/>
</dbReference>
<evidence type="ECO:0000256" key="1">
    <source>
        <dbReference type="ARBA" id="ARBA00004245"/>
    </source>
</evidence>
<protein>
    <recommendedName>
        <fullName evidence="6">Microtubule-associated protein</fullName>
    </recommendedName>
</protein>
<dbReference type="PANTHER" id="PTHR11501:SF18">
    <property type="entry name" value="MICROTUBULE-ASSOCIATED PROTEIN"/>
    <property type="match status" value="1"/>
</dbReference>
<dbReference type="PANTHER" id="PTHR11501">
    <property type="entry name" value="MICROTUBULE-ASSOCIATED PROTEIN"/>
    <property type="match status" value="1"/>
</dbReference>
<dbReference type="GO" id="GO:0005874">
    <property type="term" value="C:microtubule"/>
    <property type="evidence" value="ECO:0007669"/>
    <property type="project" value="UniProtKB-KW"/>
</dbReference>
<evidence type="ECO:0000313" key="9">
    <source>
        <dbReference type="Proteomes" id="UP000005237"/>
    </source>
</evidence>
<proteinExistence type="predicted"/>
<keyword evidence="2 6" id="KW-0963">Cytoplasm</keyword>
<sequence>EYKAQSKVGSMKNANHVAGGGNVQIESRKLDFSNASPKVGSKTNYTPAKSDVKIVSEKLAWNAKSKVGSMDNAAHKPTGGNVQLYQNSLTPIRPTNQLAMSENLGEA</sequence>
<dbReference type="GO" id="GO:0000226">
    <property type="term" value="P:microtubule cytoskeleton organization"/>
    <property type="evidence" value="ECO:0007669"/>
    <property type="project" value="TreeGrafter"/>
</dbReference>
<dbReference type="GO" id="GO:0008017">
    <property type="term" value="F:microtubule binding"/>
    <property type="evidence" value="ECO:0007669"/>
    <property type="project" value="InterPro"/>
</dbReference>
<evidence type="ECO:0000256" key="4">
    <source>
        <dbReference type="ARBA" id="ARBA00022737"/>
    </source>
</evidence>
<evidence type="ECO:0000256" key="2">
    <source>
        <dbReference type="ARBA" id="ARBA00022490"/>
    </source>
</evidence>
<comment type="subcellular location">
    <subcellularLocation>
        <location evidence="1 6">Cytoplasm</location>
        <location evidence="1 6">Cytoskeleton</location>
    </subcellularLocation>
</comment>
<evidence type="ECO:0000313" key="8">
    <source>
        <dbReference type="EnsemblMetazoa" id="CJA41420.1"/>
    </source>
</evidence>
<name>A0A8R1ET72_CAEJA</name>
<dbReference type="PROSITE" id="PS00229">
    <property type="entry name" value="TAU_MAP_1"/>
    <property type="match status" value="1"/>
</dbReference>
<dbReference type="PROSITE" id="PS51491">
    <property type="entry name" value="TAU_MAP_2"/>
    <property type="match status" value="2"/>
</dbReference>
<keyword evidence="5 6" id="KW-0206">Cytoskeleton</keyword>
<dbReference type="Pfam" id="PF00418">
    <property type="entry name" value="Tubulin-binding"/>
    <property type="match status" value="3"/>
</dbReference>
<reference evidence="9" key="1">
    <citation type="submission" date="2010-08" db="EMBL/GenBank/DDBJ databases">
        <authorList>
            <consortium name="Caenorhabditis japonica Sequencing Consortium"/>
            <person name="Wilson R.K."/>
        </authorList>
    </citation>
    <scope>NUCLEOTIDE SEQUENCE [LARGE SCALE GENOMIC DNA]</scope>
    <source>
        <strain evidence="9">DF5081</strain>
    </source>
</reference>
<dbReference type="EnsemblMetazoa" id="CJA41420.1">
    <property type="protein sequence ID" value="CJA41420.1"/>
    <property type="gene ID" value="WBGene00217268"/>
</dbReference>
<dbReference type="InterPro" id="IPR001084">
    <property type="entry name" value="MAP_tubulin-bd_rpt"/>
</dbReference>